<proteinExistence type="predicted"/>
<gene>
    <name evidence="1" type="ORF">Ahy_A05g023726</name>
</gene>
<dbReference type="Proteomes" id="UP000289738">
    <property type="component" value="Chromosome A05"/>
</dbReference>
<reference evidence="1 2" key="1">
    <citation type="submission" date="2019-01" db="EMBL/GenBank/DDBJ databases">
        <title>Sequencing of cultivated peanut Arachis hypogaea provides insights into genome evolution and oil improvement.</title>
        <authorList>
            <person name="Chen X."/>
        </authorList>
    </citation>
    <scope>NUCLEOTIDE SEQUENCE [LARGE SCALE GENOMIC DNA]</scope>
    <source>
        <strain evidence="2">cv. Fuhuasheng</strain>
        <tissue evidence="1">Leaves</tissue>
    </source>
</reference>
<dbReference type="AlphaFoldDB" id="A0A445D4A3"/>
<keyword evidence="2" id="KW-1185">Reference proteome</keyword>
<evidence type="ECO:0000313" key="2">
    <source>
        <dbReference type="Proteomes" id="UP000289738"/>
    </source>
</evidence>
<organism evidence="1 2">
    <name type="scientific">Arachis hypogaea</name>
    <name type="common">Peanut</name>
    <dbReference type="NCBI Taxonomy" id="3818"/>
    <lineage>
        <taxon>Eukaryota</taxon>
        <taxon>Viridiplantae</taxon>
        <taxon>Streptophyta</taxon>
        <taxon>Embryophyta</taxon>
        <taxon>Tracheophyta</taxon>
        <taxon>Spermatophyta</taxon>
        <taxon>Magnoliopsida</taxon>
        <taxon>eudicotyledons</taxon>
        <taxon>Gunneridae</taxon>
        <taxon>Pentapetalae</taxon>
        <taxon>rosids</taxon>
        <taxon>fabids</taxon>
        <taxon>Fabales</taxon>
        <taxon>Fabaceae</taxon>
        <taxon>Papilionoideae</taxon>
        <taxon>50 kb inversion clade</taxon>
        <taxon>dalbergioids sensu lato</taxon>
        <taxon>Dalbergieae</taxon>
        <taxon>Pterocarpus clade</taxon>
        <taxon>Arachis</taxon>
    </lineage>
</organism>
<comment type="caution">
    <text evidence="1">The sequence shown here is derived from an EMBL/GenBank/DDBJ whole genome shotgun (WGS) entry which is preliminary data.</text>
</comment>
<protein>
    <submittedName>
        <fullName evidence="1">Uncharacterized protein</fullName>
    </submittedName>
</protein>
<dbReference type="EMBL" id="SDMP01000005">
    <property type="protein sequence ID" value="RYR58053.1"/>
    <property type="molecule type" value="Genomic_DNA"/>
</dbReference>
<accession>A0A445D4A3</accession>
<sequence length="157" mass="18260">MMANHESKFERLARQVERIARIIDYEEGERHNARENNEVMGLGFYMRQKLLNVHIPDLAHSAEKVRQVKLMKKENVKHRNEQKPKSKPFTRKEKFAYVTMESSEEELDFEADDMAELKKGPPYTYPKGIPSPAKMEKGKAIAHSFGVEKGKEVDIDK</sequence>
<name>A0A445D4A3_ARAHY</name>
<evidence type="ECO:0000313" key="1">
    <source>
        <dbReference type="EMBL" id="RYR58053.1"/>
    </source>
</evidence>